<comment type="caution">
    <text evidence="6">The sequence shown here is derived from an EMBL/GenBank/DDBJ whole genome shotgun (WGS) entry which is preliminary data.</text>
</comment>
<dbReference type="InterPro" id="IPR016461">
    <property type="entry name" value="COMT-like"/>
</dbReference>
<dbReference type="PROSITE" id="PS51683">
    <property type="entry name" value="SAM_OMT_II"/>
    <property type="match status" value="1"/>
</dbReference>
<evidence type="ECO:0000259" key="4">
    <source>
        <dbReference type="Pfam" id="PF00891"/>
    </source>
</evidence>
<evidence type="ECO:0000256" key="2">
    <source>
        <dbReference type="ARBA" id="ARBA00022679"/>
    </source>
</evidence>
<name>A0ABV2N278_9HYPH</name>
<organism evidence="6 7">
    <name type="scientific">Aquamicrobium terrae</name>
    <dbReference type="NCBI Taxonomy" id="1324945"/>
    <lineage>
        <taxon>Bacteria</taxon>
        <taxon>Pseudomonadati</taxon>
        <taxon>Pseudomonadota</taxon>
        <taxon>Alphaproteobacteria</taxon>
        <taxon>Hyphomicrobiales</taxon>
        <taxon>Phyllobacteriaceae</taxon>
        <taxon>Aquamicrobium</taxon>
    </lineage>
</organism>
<evidence type="ECO:0000313" key="6">
    <source>
        <dbReference type="EMBL" id="MET3793165.1"/>
    </source>
</evidence>
<keyword evidence="3" id="KW-0949">S-adenosyl-L-methionine</keyword>
<accession>A0ABV2N278</accession>
<dbReference type="InterPro" id="IPR036390">
    <property type="entry name" value="WH_DNA-bd_sf"/>
</dbReference>
<dbReference type="Pfam" id="PF08100">
    <property type="entry name" value="Dimerisation"/>
    <property type="match status" value="1"/>
</dbReference>
<dbReference type="RefSeq" id="WP_354196848.1">
    <property type="nucleotide sequence ID" value="NZ_JBEPML010000012.1"/>
</dbReference>
<dbReference type="CDD" id="cd02440">
    <property type="entry name" value="AdoMet_MTases"/>
    <property type="match status" value="1"/>
</dbReference>
<dbReference type="Pfam" id="PF00891">
    <property type="entry name" value="Methyltransf_2"/>
    <property type="match status" value="1"/>
</dbReference>
<evidence type="ECO:0000256" key="1">
    <source>
        <dbReference type="ARBA" id="ARBA00022603"/>
    </source>
</evidence>
<sequence>MTSQLSWTARPAKHANVQPIATSELPSAVPLMALSTGFWAFKTLASAHDLHLFDHLSGGAGTTIAELAEALALHPRPAEMLLTGCAALGLLEKTDGRYRNTSLSETYLVRGKPYYFGGFVQMADKRLYAGWGKLTEALRANRPTTWDPAAQSSLFEGEDPMMLALFWEAMHSMSTMSARKLGEAVDLSHFRRLLDIGGGSGAYDIELCKQYGDLRATVFDLPYVAEIAAGKIAEVGLTDRVDTVGGSFFDGLPEGHDVHLLSMILHDWDEAKNRALLGRSFKTLPSGGAVVISELLVDNEKSGPVPAALMSLNMLIETEGGRNYTPAEYSAWLEEAGFRQIETIWFDAPAVNGAVIGRKP</sequence>
<dbReference type="PANTHER" id="PTHR43712">
    <property type="entry name" value="PUTATIVE (AFU_ORTHOLOGUE AFUA_4G14580)-RELATED"/>
    <property type="match status" value="1"/>
</dbReference>
<proteinExistence type="predicted"/>
<dbReference type="InterPro" id="IPR036388">
    <property type="entry name" value="WH-like_DNA-bd_sf"/>
</dbReference>
<keyword evidence="1" id="KW-0489">Methyltransferase</keyword>
<evidence type="ECO:0008006" key="8">
    <source>
        <dbReference type="Google" id="ProtNLM"/>
    </source>
</evidence>
<feature type="domain" description="O-methyltransferase C-terminal" evidence="4">
    <location>
        <begin position="131"/>
        <end position="339"/>
    </location>
</feature>
<dbReference type="SUPFAM" id="SSF46785">
    <property type="entry name" value="Winged helix' DNA-binding domain"/>
    <property type="match status" value="1"/>
</dbReference>
<evidence type="ECO:0000256" key="3">
    <source>
        <dbReference type="ARBA" id="ARBA00022691"/>
    </source>
</evidence>
<reference evidence="6 7" key="1">
    <citation type="submission" date="2024-06" db="EMBL/GenBank/DDBJ databases">
        <title>Genomic Encyclopedia of Type Strains, Phase IV (KMG-IV): sequencing the most valuable type-strain genomes for metagenomic binning, comparative biology and taxonomic classification.</title>
        <authorList>
            <person name="Goeker M."/>
        </authorList>
    </citation>
    <scope>NUCLEOTIDE SEQUENCE [LARGE SCALE GENOMIC DNA]</scope>
    <source>
        <strain evidence="6 7">DSM 27865</strain>
    </source>
</reference>
<dbReference type="Proteomes" id="UP001549076">
    <property type="component" value="Unassembled WGS sequence"/>
</dbReference>
<gene>
    <name evidence="6" type="ORF">ABID37_003389</name>
</gene>
<dbReference type="PIRSF" id="PIRSF005739">
    <property type="entry name" value="O-mtase"/>
    <property type="match status" value="1"/>
</dbReference>
<keyword evidence="2" id="KW-0808">Transferase</keyword>
<evidence type="ECO:0000259" key="5">
    <source>
        <dbReference type="Pfam" id="PF08100"/>
    </source>
</evidence>
<dbReference type="EMBL" id="JBEPML010000012">
    <property type="protein sequence ID" value="MET3793165.1"/>
    <property type="molecule type" value="Genomic_DNA"/>
</dbReference>
<dbReference type="InterPro" id="IPR012967">
    <property type="entry name" value="COMT_dimerisation"/>
</dbReference>
<dbReference type="InterPro" id="IPR029063">
    <property type="entry name" value="SAM-dependent_MTases_sf"/>
</dbReference>
<dbReference type="Gene3D" id="1.10.10.10">
    <property type="entry name" value="Winged helix-like DNA-binding domain superfamily/Winged helix DNA-binding domain"/>
    <property type="match status" value="1"/>
</dbReference>
<dbReference type="PANTHER" id="PTHR43712:SF2">
    <property type="entry name" value="O-METHYLTRANSFERASE CICE"/>
    <property type="match status" value="1"/>
</dbReference>
<dbReference type="Gene3D" id="3.40.50.150">
    <property type="entry name" value="Vaccinia Virus protein VP39"/>
    <property type="match status" value="1"/>
</dbReference>
<feature type="domain" description="O-methyltransferase dimerisation" evidence="5">
    <location>
        <begin position="33"/>
        <end position="109"/>
    </location>
</feature>
<protein>
    <recommendedName>
        <fullName evidence="8">Methyltransferase</fullName>
    </recommendedName>
</protein>
<dbReference type="InterPro" id="IPR001077">
    <property type="entry name" value="COMT_C"/>
</dbReference>
<keyword evidence="7" id="KW-1185">Reference proteome</keyword>
<evidence type="ECO:0000313" key="7">
    <source>
        <dbReference type="Proteomes" id="UP001549076"/>
    </source>
</evidence>
<dbReference type="SUPFAM" id="SSF53335">
    <property type="entry name" value="S-adenosyl-L-methionine-dependent methyltransferases"/>
    <property type="match status" value="1"/>
</dbReference>